<evidence type="ECO:0000313" key="2">
    <source>
        <dbReference type="EMBL" id="KAB2928727.1"/>
    </source>
</evidence>
<feature type="compositionally biased region" description="Basic residues" evidence="1">
    <location>
        <begin position="69"/>
        <end position="88"/>
    </location>
</feature>
<protein>
    <submittedName>
        <fullName evidence="2">Uncharacterized protein</fullName>
    </submittedName>
</protein>
<feature type="region of interest" description="Disordered" evidence="1">
    <location>
        <begin position="67"/>
        <end position="88"/>
    </location>
</feature>
<organism evidence="2 3">
    <name type="scientific">Leptonema illini</name>
    <dbReference type="NCBI Taxonomy" id="183"/>
    <lineage>
        <taxon>Bacteria</taxon>
        <taxon>Pseudomonadati</taxon>
        <taxon>Spirochaetota</taxon>
        <taxon>Spirochaetia</taxon>
        <taxon>Leptospirales</taxon>
        <taxon>Leptospiraceae</taxon>
        <taxon>Leptonema</taxon>
    </lineage>
</organism>
<dbReference type="EMBL" id="WBUI01000045">
    <property type="protein sequence ID" value="KAB2928727.1"/>
    <property type="molecule type" value="Genomic_DNA"/>
</dbReference>
<sequence>MLRLQGADQEISIIPYFSGYRDKDTLKVIYVNDYTSVTDERLELIIRQDQIVSATKFSFKAREEFHRAANPKKRTKTKASLKKQQRKA</sequence>
<accession>A0A833GYG3</accession>
<evidence type="ECO:0000313" key="3">
    <source>
        <dbReference type="Proteomes" id="UP000460298"/>
    </source>
</evidence>
<proteinExistence type="predicted"/>
<comment type="caution">
    <text evidence="2">The sequence shown here is derived from an EMBL/GenBank/DDBJ whole genome shotgun (WGS) entry which is preliminary data.</text>
</comment>
<dbReference type="Proteomes" id="UP000460298">
    <property type="component" value="Unassembled WGS sequence"/>
</dbReference>
<reference evidence="2 3" key="1">
    <citation type="submission" date="2019-10" db="EMBL/GenBank/DDBJ databases">
        <title>Extracellular Electron Transfer in a Candidatus Methanoperedens spp. Enrichment Culture.</title>
        <authorList>
            <person name="Berger S."/>
            <person name="Rangel Shaw D."/>
            <person name="Berben T."/>
            <person name="In 'T Zandt M."/>
            <person name="Frank J."/>
            <person name="Reimann J."/>
            <person name="Jetten M.S.M."/>
            <person name="Welte C.U."/>
        </authorList>
    </citation>
    <scope>NUCLEOTIDE SEQUENCE [LARGE SCALE GENOMIC DNA]</scope>
    <source>
        <strain evidence="2">SB12</strain>
    </source>
</reference>
<evidence type="ECO:0000256" key="1">
    <source>
        <dbReference type="SAM" id="MobiDB-lite"/>
    </source>
</evidence>
<dbReference type="AlphaFoldDB" id="A0A833GYG3"/>
<gene>
    <name evidence="2" type="ORF">F9K24_21625</name>
</gene>
<name>A0A833GYG3_9LEPT</name>